<feature type="domain" description="C2H2-type" evidence="6">
    <location>
        <begin position="321"/>
        <end position="341"/>
    </location>
</feature>
<dbReference type="Pfam" id="PF12874">
    <property type="entry name" value="zf-met"/>
    <property type="match status" value="1"/>
</dbReference>
<evidence type="ECO:0000256" key="5">
    <source>
        <dbReference type="SAM" id="MobiDB-lite"/>
    </source>
</evidence>
<evidence type="ECO:0000313" key="7">
    <source>
        <dbReference type="EMBL" id="KAH7116227.1"/>
    </source>
</evidence>
<evidence type="ECO:0000256" key="1">
    <source>
        <dbReference type="ARBA" id="ARBA00022723"/>
    </source>
</evidence>
<dbReference type="SUPFAM" id="SSF57667">
    <property type="entry name" value="beta-beta-alpha zinc fingers"/>
    <property type="match status" value="1"/>
</dbReference>
<feature type="region of interest" description="Disordered" evidence="5">
    <location>
        <begin position="121"/>
        <end position="141"/>
    </location>
</feature>
<dbReference type="Proteomes" id="UP000700596">
    <property type="component" value="Unassembled WGS sequence"/>
</dbReference>
<dbReference type="InterPro" id="IPR036236">
    <property type="entry name" value="Znf_C2H2_sf"/>
</dbReference>
<comment type="caution">
    <text evidence="7">The sequence shown here is derived from an EMBL/GenBank/DDBJ whole genome shotgun (WGS) entry which is preliminary data.</text>
</comment>
<evidence type="ECO:0000256" key="3">
    <source>
        <dbReference type="ARBA" id="ARBA00022771"/>
    </source>
</evidence>
<feature type="domain" description="C2H2-type" evidence="6">
    <location>
        <begin position="237"/>
        <end position="262"/>
    </location>
</feature>
<keyword evidence="8" id="KW-1185">Reference proteome</keyword>
<feature type="domain" description="C2H2-type" evidence="6">
    <location>
        <begin position="459"/>
        <end position="481"/>
    </location>
</feature>
<feature type="domain" description="C2H2-type" evidence="6">
    <location>
        <begin position="180"/>
        <end position="205"/>
    </location>
</feature>
<dbReference type="Gene3D" id="3.30.160.60">
    <property type="entry name" value="Classic Zinc Finger"/>
    <property type="match status" value="1"/>
</dbReference>
<feature type="compositionally biased region" description="Low complexity" evidence="5">
    <location>
        <begin position="121"/>
        <end position="140"/>
    </location>
</feature>
<reference evidence="7" key="1">
    <citation type="journal article" date="2021" name="Nat. Commun.">
        <title>Genetic determinants of endophytism in the Arabidopsis root mycobiome.</title>
        <authorList>
            <person name="Mesny F."/>
            <person name="Miyauchi S."/>
            <person name="Thiergart T."/>
            <person name="Pickel B."/>
            <person name="Atanasova L."/>
            <person name="Karlsson M."/>
            <person name="Huettel B."/>
            <person name="Barry K.W."/>
            <person name="Haridas S."/>
            <person name="Chen C."/>
            <person name="Bauer D."/>
            <person name="Andreopoulos W."/>
            <person name="Pangilinan J."/>
            <person name="LaButti K."/>
            <person name="Riley R."/>
            <person name="Lipzen A."/>
            <person name="Clum A."/>
            <person name="Drula E."/>
            <person name="Henrissat B."/>
            <person name="Kohler A."/>
            <person name="Grigoriev I.V."/>
            <person name="Martin F.M."/>
            <person name="Hacquard S."/>
        </authorList>
    </citation>
    <scope>NUCLEOTIDE SEQUENCE</scope>
    <source>
        <strain evidence="7">MPI-CAGE-CH-0243</strain>
    </source>
</reference>
<dbReference type="AlphaFoldDB" id="A0A9P9DC07"/>
<keyword evidence="4" id="KW-0862">Zinc</keyword>
<dbReference type="OrthoDB" id="6105938at2759"/>
<evidence type="ECO:0000259" key="6">
    <source>
        <dbReference type="SMART" id="SM00355"/>
    </source>
</evidence>
<keyword evidence="2" id="KW-0677">Repeat</keyword>
<dbReference type="PANTHER" id="PTHR24379:SF121">
    <property type="entry name" value="C2H2-TYPE DOMAIN-CONTAINING PROTEIN"/>
    <property type="match status" value="1"/>
</dbReference>
<feature type="region of interest" description="Disordered" evidence="5">
    <location>
        <begin position="77"/>
        <end position="100"/>
    </location>
</feature>
<organism evidence="7 8">
    <name type="scientific">Dendryphion nanum</name>
    <dbReference type="NCBI Taxonomy" id="256645"/>
    <lineage>
        <taxon>Eukaryota</taxon>
        <taxon>Fungi</taxon>
        <taxon>Dikarya</taxon>
        <taxon>Ascomycota</taxon>
        <taxon>Pezizomycotina</taxon>
        <taxon>Dothideomycetes</taxon>
        <taxon>Pleosporomycetidae</taxon>
        <taxon>Pleosporales</taxon>
        <taxon>Torulaceae</taxon>
        <taxon>Dendryphion</taxon>
    </lineage>
</organism>
<dbReference type="EMBL" id="JAGMWT010000015">
    <property type="protein sequence ID" value="KAH7116227.1"/>
    <property type="molecule type" value="Genomic_DNA"/>
</dbReference>
<dbReference type="InterPro" id="IPR013087">
    <property type="entry name" value="Znf_C2H2_type"/>
</dbReference>
<evidence type="ECO:0000256" key="2">
    <source>
        <dbReference type="ARBA" id="ARBA00022737"/>
    </source>
</evidence>
<feature type="region of interest" description="Disordered" evidence="5">
    <location>
        <begin position="1"/>
        <end position="52"/>
    </location>
</feature>
<evidence type="ECO:0000256" key="4">
    <source>
        <dbReference type="ARBA" id="ARBA00022833"/>
    </source>
</evidence>
<dbReference type="GO" id="GO:0008270">
    <property type="term" value="F:zinc ion binding"/>
    <property type="evidence" value="ECO:0007669"/>
    <property type="project" value="UniProtKB-KW"/>
</dbReference>
<feature type="domain" description="C2H2-type" evidence="6">
    <location>
        <begin position="151"/>
        <end position="171"/>
    </location>
</feature>
<accession>A0A9P9DC07</accession>
<dbReference type="SMART" id="SM00355">
    <property type="entry name" value="ZnF_C2H2"/>
    <property type="match status" value="6"/>
</dbReference>
<feature type="compositionally biased region" description="Polar residues" evidence="5">
    <location>
        <begin position="88"/>
        <end position="100"/>
    </location>
</feature>
<feature type="compositionally biased region" description="Low complexity" evidence="5">
    <location>
        <begin position="7"/>
        <end position="21"/>
    </location>
</feature>
<protein>
    <recommendedName>
        <fullName evidence="6">C2H2-type domain-containing protein</fullName>
    </recommendedName>
</protein>
<evidence type="ECO:0000313" key="8">
    <source>
        <dbReference type="Proteomes" id="UP000700596"/>
    </source>
</evidence>
<keyword evidence="1" id="KW-0479">Metal-binding</keyword>
<proteinExistence type="predicted"/>
<dbReference type="PANTHER" id="PTHR24379">
    <property type="entry name" value="KRAB AND ZINC FINGER DOMAIN-CONTAINING"/>
    <property type="match status" value="1"/>
</dbReference>
<gene>
    <name evidence="7" type="ORF">B0J11DRAFT_510567</name>
</gene>
<feature type="compositionally biased region" description="Basic and acidic residues" evidence="5">
    <location>
        <begin position="77"/>
        <end position="86"/>
    </location>
</feature>
<sequence length="516" mass="58579">MGDNRFALLAPKPKSLPAPTARIVNTGPRQPFESDDENDWEEVKPRGNAHAKKKPVVLAKDRVLCLANNEDVVLSKARTDTLDKPRSSKVQNQNQNKPHTQIEVQNQHKIQLQNKVQTSKTSLSLSLSSPSPSSQPSITSAHTFSPRFPPHWCGICRISFPNKPSLITHIRTTFYPPHTHYCNLCTRIFKDRNGLQNHLSNTADHSIYCNLCLSAFQNIWGLRNHFENNSFVKGHKWNCLVCLLGFAGQKELEFHLKTADKHVSCGTCRVRFQNQKSRDEHWRVTEVHRHCLETGCEFDANGAAPEENAARLEQHLDEGHFRCDECKIILQSSTRLQLHQAVCLGYLLDNADEQGPENAIIPINPAPAPTVTVTATAIAVRKCWFCLYPIPSPVHQIKHLETLKCAAYPSDPSLLIRVLGCWWYSTLYMDIELHAQIRQGRFDVQTLVTWMKEGHVHPFVCRAEGCGKTFAQFRALVHHVSTEECGWNLKILRLDWVEGAIRREMKKGVVVLREAL</sequence>
<feature type="domain" description="C2H2-type" evidence="6">
    <location>
        <begin position="263"/>
        <end position="288"/>
    </location>
</feature>
<name>A0A9P9DC07_9PLEO</name>
<keyword evidence="3" id="KW-0863">Zinc-finger</keyword>